<reference evidence="1" key="1">
    <citation type="journal article" date="2020" name="Nature">
        <title>Giant virus diversity and host interactions through global metagenomics.</title>
        <authorList>
            <person name="Schulz F."/>
            <person name="Roux S."/>
            <person name="Paez-Espino D."/>
            <person name="Jungbluth S."/>
            <person name="Walsh D.A."/>
            <person name="Denef V.J."/>
            <person name="McMahon K.D."/>
            <person name="Konstantinidis K.T."/>
            <person name="Eloe-Fadrosh E.A."/>
            <person name="Kyrpides N.C."/>
            <person name="Woyke T."/>
        </authorList>
    </citation>
    <scope>NUCLEOTIDE SEQUENCE</scope>
    <source>
        <strain evidence="1">GVMAG-M-3300023179-2</strain>
    </source>
</reference>
<dbReference type="EMBL" id="MN739803">
    <property type="protein sequence ID" value="QHT26857.1"/>
    <property type="molecule type" value="Genomic_DNA"/>
</dbReference>
<accession>A0A6C0ECF6</accession>
<sequence>MNSTQNTNIIINNEMILNRIDTAIDFVNSYEINSNSRLNNIININSRLNNIININSNSRLNNNIINININYLNNMNITNEDIFEDAFSQSDVNGSDESVTRNIDGSTITLLERIHSDSVHLNLRLFRTHTHRIPTVKCPTCRYSQTYTSELIPNQNFSCPICLDDNEELYVPCEQSKAHIICCSKCYESLKQLI</sequence>
<protein>
    <submittedName>
        <fullName evidence="1">Uncharacterized protein</fullName>
    </submittedName>
</protein>
<proteinExistence type="predicted"/>
<organism evidence="1">
    <name type="scientific">viral metagenome</name>
    <dbReference type="NCBI Taxonomy" id="1070528"/>
    <lineage>
        <taxon>unclassified sequences</taxon>
        <taxon>metagenomes</taxon>
        <taxon>organismal metagenomes</taxon>
    </lineage>
</organism>
<dbReference type="AlphaFoldDB" id="A0A6C0ECF6"/>
<name>A0A6C0ECF6_9ZZZZ</name>
<evidence type="ECO:0000313" key="1">
    <source>
        <dbReference type="EMBL" id="QHT26857.1"/>
    </source>
</evidence>